<reference evidence="1 2" key="1">
    <citation type="submission" date="2016-07" db="EMBL/GenBank/DDBJ databases">
        <title>Draft Genome Sequence of Methylobrevis pamukkalensis PK2.</title>
        <authorList>
            <person name="Vasilenko O.V."/>
            <person name="Doronina N.V."/>
            <person name="Shmareva M.N."/>
            <person name="Tarlachkov S.V."/>
            <person name="Mustakhimov I."/>
            <person name="Trotsenko Y.A."/>
        </authorList>
    </citation>
    <scope>NUCLEOTIDE SEQUENCE [LARGE SCALE GENOMIC DNA]</scope>
    <source>
        <strain evidence="1 2">PK2</strain>
    </source>
</reference>
<dbReference type="AlphaFoldDB" id="A0A1E3H214"/>
<comment type="caution">
    <text evidence="1">The sequence shown here is derived from an EMBL/GenBank/DDBJ whole genome shotgun (WGS) entry which is preliminary data.</text>
</comment>
<proteinExistence type="predicted"/>
<name>A0A1E3H214_9HYPH</name>
<protein>
    <submittedName>
        <fullName evidence="1">Uncharacterized protein</fullName>
    </submittedName>
</protein>
<organism evidence="1 2">
    <name type="scientific">Methylobrevis pamukkalensis</name>
    <dbReference type="NCBI Taxonomy" id="1439726"/>
    <lineage>
        <taxon>Bacteria</taxon>
        <taxon>Pseudomonadati</taxon>
        <taxon>Pseudomonadota</taxon>
        <taxon>Alphaproteobacteria</taxon>
        <taxon>Hyphomicrobiales</taxon>
        <taxon>Pleomorphomonadaceae</taxon>
        <taxon>Methylobrevis</taxon>
    </lineage>
</organism>
<sequence>MRLTIDPGRVVLTTDGGIDLELRPGEALTVVEVAGILARGRVLAG</sequence>
<evidence type="ECO:0000313" key="2">
    <source>
        <dbReference type="Proteomes" id="UP000094622"/>
    </source>
</evidence>
<gene>
    <name evidence="1" type="ORF">A6302_03127</name>
</gene>
<dbReference type="Proteomes" id="UP000094622">
    <property type="component" value="Unassembled WGS sequence"/>
</dbReference>
<dbReference type="EMBL" id="MCRJ01000084">
    <property type="protein sequence ID" value="ODN69581.1"/>
    <property type="molecule type" value="Genomic_DNA"/>
</dbReference>
<keyword evidence="2" id="KW-1185">Reference proteome</keyword>
<evidence type="ECO:0000313" key="1">
    <source>
        <dbReference type="EMBL" id="ODN69581.1"/>
    </source>
</evidence>
<accession>A0A1E3H214</accession>